<evidence type="ECO:0000256" key="4">
    <source>
        <dbReference type="ARBA" id="ARBA00023136"/>
    </source>
</evidence>
<dbReference type="Gene3D" id="1.20.1510.10">
    <property type="entry name" value="Cation efflux protein transmembrane domain"/>
    <property type="match status" value="1"/>
</dbReference>
<feature type="transmembrane region" description="Helical" evidence="5">
    <location>
        <begin position="113"/>
        <end position="133"/>
    </location>
</feature>
<evidence type="ECO:0000313" key="8">
    <source>
        <dbReference type="Proteomes" id="UP001595692"/>
    </source>
</evidence>
<comment type="subcellular location">
    <subcellularLocation>
        <location evidence="1">Membrane</location>
        <topology evidence="1">Multi-pass membrane protein</topology>
    </subcellularLocation>
</comment>
<evidence type="ECO:0000256" key="3">
    <source>
        <dbReference type="ARBA" id="ARBA00022989"/>
    </source>
</evidence>
<evidence type="ECO:0000259" key="6">
    <source>
        <dbReference type="Pfam" id="PF01545"/>
    </source>
</evidence>
<keyword evidence="3 5" id="KW-1133">Transmembrane helix</keyword>
<gene>
    <name evidence="7" type="ORF">ACFOSS_02295</name>
</gene>
<sequence>MFSLTHEAGILRLLVLVDGSFALLGIVIACYSDSQAVWLDALFSLLCASMIAVESGLVDRLREPASRLRPNGLAACEPLLLTLKGVVLTLICLLTLGKSLLSLLEGGYATRDWPLIGYGLTGLLVCGGVSLWLGGVARRLRSPILATEQYYFRFDALLSLGVMLAFGLSFLLQGTRLQPLASYIDPLLSLIMVALTLPSALRVSYQGGCELLCLPADRHWQQQLETRIHAVLRGDEQRHLESRLTKQGRRVRIQLYWHPEAPGISRDEAQALCRRVREATHDCAPLLSVELVLGLA</sequence>
<comment type="caution">
    <text evidence="7">The sequence shown here is derived from an EMBL/GenBank/DDBJ whole genome shotgun (WGS) entry which is preliminary data.</text>
</comment>
<evidence type="ECO:0000256" key="5">
    <source>
        <dbReference type="SAM" id="Phobius"/>
    </source>
</evidence>
<feature type="domain" description="Cation efflux protein transmembrane" evidence="6">
    <location>
        <begin position="13"/>
        <end position="211"/>
    </location>
</feature>
<dbReference type="SUPFAM" id="SSF161111">
    <property type="entry name" value="Cation efflux protein transmembrane domain-like"/>
    <property type="match status" value="1"/>
</dbReference>
<accession>A0ABV8CJE1</accession>
<feature type="transmembrane region" description="Helical" evidence="5">
    <location>
        <begin position="37"/>
        <end position="58"/>
    </location>
</feature>
<dbReference type="Proteomes" id="UP001595692">
    <property type="component" value="Unassembled WGS sequence"/>
</dbReference>
<proteinExistence type="predicted"/>
<keyword evidence="8" id="KW-1185">Reference proteome</keyword>
<evidence type="ECO:0000313" key="7">
    <source>
        <dbReference type="EMBL" id="MFC3912295.1"/>
    </source>
</evidence>
<keyword evidence="4 5" id="KW-0472">Membrane</keyword>
<dbReference type="InterPro" id="IPR027469">
    <property type="entry name" value="Cation_efflux_TMD_sf"/>
</dbReference>
<dbReference type="InterPro" id="IPR058533">
    <property type="entry name" value="Cation_efflux_TM"/>
</dbReference>
<dbReference type="EMBL" id="JBHSAF010000001">
    <property type="protein sequence ID" value="MFC3912295.1"/>
    <property type="molecule type" value="Genomic_DNA"/>
</dbReference>
<dbReference type="RefSeq" id="WP_377150400.1">
    <property type="nucleotide sequence ID" value="NZ_JBHSAF010000001.1"/>
</dbReference>
<reference evidence="8" key="1">
    <citation type="journal article" date="2019" name="Int. J. Syst. Evol. Microbiol.">
        <title>The Global Catalogue of Microorganisms (GCM) 10K type strain sequencing project: providing services to taxonomists for standard genome sequencing and annotation.</title>
        <authorList>
            <consortium name="The Broad Institute Genomics Platform"/>
            <consortium name="The Broad Institute Genome Sequencing Center for Infectious Disease"/>
            <person name="Wu L."/>
            <person name="Ma J."/>
        </authorList>
    </citation>
    <scope>NUCLEOTIDE SEQUENCE [LARGE SCALE GENOMIC DNA]</scope>
    <source>
        <strain evidence="8">CCUG 54939</strain>
    </source>
</reference>
<dbReference type="Pfam" id="PF01545">
    <property type="entry name" value="Cation_efflux"/>
    <property type="match status" value="1"/>
</dbReference>
<name>A0ABV8CJE1_9GAMM</name>
<evidence type="ECO:0000256" key="2">
    <source>
        <dbReference type="ARBA" id="ARBA00022692"/>
    </source>
</evidence>
<feature type="transmembrane region" description="Helical" evidence="5">
    <location>
        <begin position="154"/>
        <end position="174"/>
    </location>
</feature>
<feature type="transmembrane region" description="Helical" evidence="5">
    <location>
        <begin position="12"/>
        <end position="31"/>
    </location>
</feature>
<evidence type="ECO:0000256" key="1">
    <source>
        <dbReference type="ARBA" id="ARBA00004141"/>
    </source>
</evidence>
<protein>
    <submittedName>
        <fullName evidence="7">Cation transporter</fullName>
    </submittedName>
</protein>
<organism evidence="7 8">
    <name type="scientific">Pseudaeromonas sharmana</name>
    <dbReference type="NCBI Taxonomy" id="328412"/>
    <lineage>
        <taxon>Bacteria</taxon>
        <taxon>Pseudomonadati</taxon>
        <taxon>Pseudomonadota</taxon>
        <taxon>Gammaproteobacteria</taxon>
        <taxon>Aeromonadales</taxon>
        <taxon>Aeromonadaceae</taxon>
        <taxon>Pseudaeromonas</taxon>
    </lineage>
</organism>
<keyword evidence="2 5" id="KW-0812">Transmembrane</keyword>
<feature type="transmembrane region" description="Helical" evidence="5">
    <location>
        <begin position="79"/>
        <end position="101"/>
    </location>
</feature>